<dbReference type="UniPathway" id="UPA00219"/>
<dbReference type="EMBL" id="CP009110">
    <property type="protein sequence ID" value="AIJ26968.1"/>
    <property type="molecule type" value="Genomic_DNA"/>
</dbReference>
<keyword evidence="4 6" id="KW-0573">Peptidoglycan synthesis</keyword>
<keyword evidence="10" id="KW-1185">Reference proteome</keyword>
<dbReference type="PANTHER" id="PTHR30582">
    <property type="entry name" value="L,D-TRANSPEPTIDASE"/>
    <property type="match status" value="1"/>
</dbReference>
<sequence length="143" mass="15181">MRKIIGTAAGAALLGSIGIAAPAARAAETPCSPQAKACLRLHTNQAWLTDNGQVTRGPVPVAVGKPGYETPVGTFKVQYRDIDHYSKAYDAPVPYSVFFTTTGVAFHEGSLREQSHGCVHLSHADAKAFYQALRTGDVVEVVN</sequence>
<keyword evidence="3 6" id="KW-0133">Cell shape</keyword>
<dbReference type="InterPro" id="IPR038063">
    <property type="entry name" value="Transpep_catalytic_dom"/>
</dbReference>
<evidence type="ECO:0000313" key="9">
    <source>
        <dbReference type="EMBL" id="AIJ26968.1"/>
    </source>
</evidence>
<keyword evidence="5 6" id="KW-0961">Cell wall biogenesis/degradation</keyword>
<feature type="chain" id="PRO_5001715297" evidence="7">
    <location>
        <begin position="27"/>
        <end position="143"/>
    </location>
</feature>
<reference evidence="9 10" key="1">
    <citation type="submission" date="2014-07" db="EMBL/GenBank/DDBJ databases">
        <title>Whole Genome Sequence of the Amycolatopsis methanolica 239.</title>
        <authorList>
            <person name="Tang B."/>
        </authorList>
    </citation>
    <scope>NUCLEOTIDE SEQUENCE [LARGE SCALE GENOMIC DNA]</scope>
    <source>
        <strain evidence="9 10">239</strain>
    </source>
</reference>
<name>A0A076N2A4_AMYME</name>
<dbReference type="RefSeq" id="WP_017985742.1">
    <property type="nucleotide sequence ID" value="NZ_AQUL01000001.1"/>
</dbReference>
<evidence type="ECO:0000313" key="10">
    <source>
        <dbReference type="Proteomes" id="UP000062973"/>
    </source>
</evidence>
<evidence type="ECO:0000256" key="3">
    <source>
        <dbReference type="ARBA" id="ARBA00022960"/>
    </source>
</evidence>
<dbReference type="HOGENOM" id="CLU_084709_2_0_11"/>
<evidence type="ECO:0000259" key="8">
    <source>
        <dbReference type="PROSITE" id="PS52029"/>
    </source>
</evidence>
<evidence type="ECO:0000256" key="1">
    <source>
        <dbReference type="ARBA" id="ARBA00004752"/>
    </source>
</evidence>
<dbReference type="GO" id="GO:0071972">
    <property type="term" value="F:peptidoglycan L,D-transpeptidase activity"/>
    <property type="evidence" value="ECO:0007669"/>
    <property type="project" value="TreeGrafter"/>
</dbReference>
<dbReference type="Proteomes" id="UP000062973">
    <property type="component" value="Chromosome"/>
</dbReference>
<evidence type="ECO:0000256" key="7">
    <source>
        <dbReference type="SAM" id="SignalP"/>
    </source>
</evidence>
<dbReference type="eggNOG" id="COG1376">
    <property type="taxonomic scope" value="Bacteria"/>
</dbReference>
<dbReference type="InterPro" id="IPR050979">
    <property type="entry name" value="LD-transpeptidase"/>
</dbReference>
<dbReference type="GO" id="GO:0008360">
    <property type="term" value="P:regulation of cell shape"/>
    <property type="evidence" value="ECO:0007669"/>
    <property type="project" value="UniProtKB-UniRule"/>
</dbReference>
<evidence type="ECO:0000256" key="6">
    <source>
        <dbReference type="PROSITE-ProRule" id="PRU01373"/>
    </source>
</evidence>
<dbReference type="PANTHER" id="PTHR30582:SF33">
    <property type="entry name" value="EXPORTED PROTEIN"/>
    <property type="match status" value="1"/>
</dbReference>
<dbReference type="STRING" id="1068978.AMETH_6876"/>
<evidence type="ECO:0000256" key="4">
    <source>
        <dbReference type="ARBA" id="ARBA00022984"/>
    </source>
</evidence>
<feature type="domain" description="L,D-TPase catalytic" evidence="8">
    <location>
        <begin position="35"/>
        <end position="142"/>
    </location>
</feature>
<dbReference type="PATRIC" id="fig|1068978.7.peg.7386"/>
<dbReference type="Pfam" id="PF03734">
    <property type="entry name" value="YkuD"/>
    <property type="match status" value="1"/>
</dbReference>
<dbReference type="GO" id="GO:0018104">
    <property type="term" value="P:peptidoglycan-protein cross-linking"/>
    <property type="evidence" value="ECO:0007669"/>
    <property type="project" value="TreeGrafter"/>
</dbReference>
<dbReference type="KEGG" id="amq:AMETH_6876"/>
<organism evidence="9 10">
    <name type="scientific">Amycolatopsis methanolica 239</name>
    <dbReference type="NCBI Taxonomy" id="1068978"/>
    <lineage>
        <taxon>Bacteria</taxon>
        <taxon>Bacillati</taxon>
        <taxon>Actinomycetota</taxon>
        <taxon>Actinomycetes</taxon>
        <taxon>Pseudonocardiales</taxon>
        <taxon>Pseudonocardiaceae</taxon>
        <taxon>Amycolatopsis</taxon>
        <taxon>Amycolatopsis methanolica group</taxon>
    </lineage>
</organism>
<dbReference type="AlphaFoldDB" id="A0A076N2A4"/>
<gene>
    <name evidence="9" type="ORF">AMETH_6876</name>
</gene>
<dbReference type="GO" id="GO:0071555">
    <property type="term" value="P:cell wall organization"/>
    <property type="evidence" value="ECO:0007669"/>
    <property type="project" value="UniProtKB-UniRule"/>
</dbReference>
<dbReference type="PROSITE" id="PS52029">
    <property type="entry name" value="LD_TPASE"/>
    <property type="match status" value="1"/>
</dbReference>
<accession>A0A076N2A4</accession>
<dbReference type="GO" id="GO:0016740">
    <property type="term" value="F:transferase activity"/>
    <property type="evidence" value="ECO:0007669"/>
    <property type="project" value="UniProtKB-KW"/>
</dbReference>
<evidence type="ECO:0000256" key="2">
    <source>
        <dbReference type="ARBA" id="ARBA00022679"/>
    </source>
</evidence>
<dbReference type="Gene3D" id="2.40.440.10">
    <property type="entry name" value="L,D-transpeptidase catalytic domain-like"/>
    <property type="match status" value="1"/>
</dbReference>
<feature type="active site" description="Proton donor/acceptor" evidence="6">
    <location>
        <position position="107"/>
    </location>
</feature>
<dbReference type="CDD" id="cd16913">
    <property type="entry name" value="YkuD_like"/>
    <property type="match status" value="1"/>
</dbReference>
<dbReference type="GO" id="GO:0005576">
    <property type="term" value="C:extracellular region"/>
    <property type="evidence" value="ECO:0007669"/>
    <property type="project" value="TreeGrafter"/>
</dbReference>
<feature type="signal peptide" evidence="7">
    <location>
        <begin position="1"/>
        <end position="26"/>
    </location>
</feature>
<comment type="pathway">
    <text evidence="1 6">Cell wall biogenesis; peptidoglycan biosynthesis.</text>
</comment>
<dbReference type="SUPFAM" id="SSF141523">
    <property type="entry name" value="L,D-transpeptidase catalytic domain-like"/>
    <property type="match status" value="1"/>
</dbReference>
<evidence type="ECO:0000256" key="5">
    <source>
        <dbReference type="ARBA" id="ARBA00023316"/>
    </source>
</evidence>
<dbReference type="InterPro" id="IPR005490">
    <property type="entry name" value="LD_TPept_cat_dom"/>
</dbReference>
<protein>
    <submittedName>
        <fullName evidence="9">ErfK/YbiS/YcfS/YnhG</fullName>
    </submittedName>
</protein>
<keyword evidence="2" id="KW-0808">Transferase</keyword>
<proteinExistence type="predicted"/>
<keyword evidence="7" id="KW-0732">Signal</keyword>
<feature type="active site" description="Nucleophile" evidence="6">
    <location>
        <position position="118"/>
    </location>
</feature>
<dbReference type="OrthoDB" id="8887048at2"/>